<dbReference type="InterPro" id="IPR043129">
    <property type="entry name" value="ATPase_NBD"/>
</dbReference>
<proteinExistence type="inferred from homology"/>
<keyword evidence="3" id="KW-1185">Reference proteome</keyword>
<dbReference type="EMBL" id="JACHMH010000001">
    <property type="protein sequence ID" value="MBB4678722.1"/>
    <property type="molecule type" value="Genomic_DNA"/>
</dbReference>
<evidence type="ECO:0000313" key="3">
    <source>
        <dbReference type="Proteomes" id="UP000533598"/>
    </source>
</evidence>
<gene>
    <name evidence="2" type="ORF">HNR67_004840</name>
</gene>
<comment type="similarity">
    <text evidence="1">Belongs to the ROK (NagC/XylR) family.</text>
</comment>
<dbReference type="InterPro" id="IPR000600">
    <property type="entry name" value="ROK"/>
</dbReference>
<accession>A0A7W7CCX2</accession>
<evidence type="ECO:0000256" key="1">
    <source>
        <dbReference type="ARBA" id="ARBA00006479"/>
    </source>
</evidence>
<dbReference type="Pfam" id="PF00480">
    <property type="entry name" value="ROK"/>
    <property type="match status" value="1"/>
</dbReference>
<dbReference type="SUPFAM" id="SSF53067">
    <property type="entry name" value="Actin-like ATPase domain"/>
    <property type="match status" value="1"/>
</dbReference>
<organism evidence="2 3">
    <name type="scientific">Crossiella cryophila</name>
    <dbReference type="NCBI Taxonomy" id="43355"/>
    <lineage>
        <taxon>Bacteria</taxon>
        <taxon>Bacillati</taxon>
        <taxon>Actinomycetota</taxon>
        <taxon>Actinomycetes</taxon>
        <taxon>Pseudonocardiales</taxon>
        <taxon>Pseudonocardiaceae</taxon>
        <taxon>Crossiella</taxon>
    </lineage>
</organism>
<dbReference type="PANTHER" id="PTHR18964:SF149">
    <property type="entry name" value="BIFUNCTIONAL UDP-N-ACETYLGLUCOSAMINE 2-EPIMERASE_N-ACETYLMANNOSAMINE KINASE"/>
    <property type="match status" value="1"/>
</dbReference>
<keyword evidence="2" id="KW-0418">Kinase</keyword>
<reference evidence="2 3" key="1">
    <citation type="submission" date="2020-08" db="EMBL/GenBank/DDBJ databases">
        <title>Sequencing the genomes of 1000 actinobacteria strains.</title>
        <authorList>
            <person name="Klenk H.-P."/>
        </authorList>
    </citation>
    <scope>NUCLEOTIDE SEQUENCE [LARGE SCALE GENOMIC DNA]</scope>
    <source>
        <strain evidence="2 3">DSM 44230</strain>
    </source>
</reference>
<sequence>MTAVVLGIDLGGTGSRFVAVEPTSGAVLARRTAPTPHTGGPGTVRAFLREHLGAVGQGLRPVAVGVGASGPIDPHGVIRNPDTLPAFTGLPITAMLAALVPGPVVIDNDAVCAALAERATGAAQQSPRSLHITLGTGVGVCLLTGSTPFRLPDGTHPEGGHLAVALPTEPCYCGRTACWEQAASRSTLQRTAARVLGRSGTDERVIADLADLATHGDHLALATFREHGTRIAAGLATLLSLYGPDLVVLGGSAARYLPLFRPGIHSALDALGDWGPEPEIVRTRLDDYGGALGGAHLAATVWKAS</sequence>
<dbReference type="AlphaFoldDB" id="A0A7W7CCX2"/>
<keyword evidence="2" id="KW-0808">Transferase</keyword>
<dbReference type="Proteomes" id="UP000533598">
    <property type="component" value="Unassembled WGS sequence"/>
</dbReference>
<comment type="caution">
    <text evidence="2">The sequence shown here is derived from an EMBL/GenBank/DDBJ whole genome shotgun (WGS) entry which is preliminary data.</text>
</comment>
<dbReference type="RefSeq" id="WP_185004559.1">
    <property type="nucleotide sequence ID" value="NZ_BAAAUI010000010.1"/>
</dbReference>
<protein>
    <submittedName>
        <fullName evidence="2">Glucokinase</fullName>
        <ecNumber evidence="2">2.7.1.2</ecNumber>
    </submittedName>
</protein>
<dbReference type="Gene3D" id="3.30.420.40">
    <property type="match status" value="2"/>
</dbReference>
<dbReference type="PANTHER" id="PTHR18964">
    <property type="entry name" value="ROK (REPRESSOR, ORF, KINASE) FAMILY"/>
    <property type="match status" value="1"/>
</dbReference>
<name>A0A7W7CCX2_9PSEU</name>
<evidence type="ECO:0000313" key="2">
    <source>
        <dbReference type="EMBL" id="MBB4678722.1"/>
    </source>
</evidence>
<dbReference type="GO" id="GO:0004340">
    <property type="term" value="F:glucokinase activity"/>
    <property type="evidence" value="ECO:0007669"/>
    <property type="project" value="UniProtKB-EC"/>
</dbReference>
<dbReference type="EC" id="2.7.1.2" evidence="2"/>